<keyword evidence="1" id="KW-0732">Signal</keyword>
<evidence type="ECO:0000259" key="2">
    <source>
        <dbReference type="Pfam" id="PF13628"/>
    </source>
</evidence>
<reference evidence="3 4" key="1">
    <citation type="submission" date="2019-01" db="EMBL/GenBank/DDBJ databases">
        <title>Spirosoma flava sp. nov., a propanil-degrading bacterium isolated from herbicide-contaminated soil.</title>
        <authorList>
            <person name="Zhang L."/>
            <person name="Jiang J.-D."/>
        </authorList>
    </citation>
    <scope>NUCLEOTIDE SEQUENCE [LARGE SCALE GENOMIC DNA]</scope>
    <source>
        <strain evidence="3 4">TY50</strain>
    </source>
</reference>
<dbReference type="Gene3D" id="1.20.1260.10">
    <property type="match status" value="1"/>
</dbReference>
<name>A0A4Q2UPZ9_9BACT</name>
<feature type="signal peptide" evidence="1">
    <location>
        <begin position="1"/>
        <end position="22"/>
    </location>
</feature>
<dbReference type="PANTHER" id="PTHR38593">
    <property type="entry name" value="BLR2558 PROTEIN"/>
    <property type="match status" value="1"/>
</dbReference>
<feature type="domain" description="DUF4142" evidence="2">
    <location>
        <begin position="70"/>
        <end position="202"/>
    </location>
</feature>
<dbReference type="Proteomes" id="UP000290407">
    <property type="component" value="Unassembled WGS sequence"/>
</dbReference>
<evidence type="ECO:0000313" key="3">
    <source>
        <dbReference type="EMBL" id="RYC71584.1"/>
    </source>
</evidence>
<feature type="chain" id="PRO_5020698359" evidence="1">
    <location>
        <begin position="23"/>
        <end position="218"/>
    </location>
</feature>
<accession>A0A4Q2UPZ9</accession>
<proteinExistence type="predicted"/>
<dbReference type="InterPro" id="IPR012347">
    <property type="entry name" value="Ferritin-like"/>
</dbReference>
<dbReference type="EMBL" id="SBLB01000001">
    <property type="protein sequence ID" value="RYC71584.1"/>
    <property type="molecule type" value="Genomic_DNA"/>
</dbReference>
<evidence type="ECO:0000256" key="1">
    <source>
        <dbReference type="SAM" id="SignalP"/>
    </source>
</evidence>
<dbReference type="RefSeq" id="WP_077919240.1">
    <property type="nucleotide sequence ID" value="NZ_SBLB01000001.1"/>
</dbReference>
<keyword evidence="4" id="KW-1185">Reference proteome</keyword>
<organism evidence="3 4">
    <name type="scientific">Spirosoma sordidisoli</name>
    <dbReference type="NCBI Taxonomy" id="2502893"/>
    <lineage>
        <taxon>Bacteria</taxon>
        <taxon>Pseudomonadati</taxon>
        <taxon>Bacteroidota</taxon>
        <taxon>Cytophagia</taxon>
        <taxon>Cytophagales</taxon>
        <taxon>Cytophagaceae</taxon>
        <taxon>Spirosoma</taxon>
    </lineage>
</organism>
<protein>
    <submittedName>
        <fullName evidence="3">DUF4142 domain-containing protein</fullName>
    </submittedName>
</protein>
<gene>
    <name evidence="3" type="ORF">EQG79_05445</name>
</gene>
<dbReference type="Pfam" id="PF13628">
    <property type="entry name" value="DUF4142"/>
    <property type="match status" value="1"/>
</dbReference>
<comment type="caution">
    <text evidence="3">The sequence shown here is derived from an EMBL/GenBank/DDBJ whole genome shotgun (WGS) entry which is preliminary data.</text>
</comment>
<sequence>MKINRIILGLAVVLAASGLSLAQQNSAGTMNAGTAGMVGRESKASFDQANQKGAATVAAIQPTSAKLSSADQALMMEVAKGGMMQLEMSKMAVQNASNDEVRQLAQAEVEEQTGLSTKLQEIASAKGVTLPSAPDAETTAKLDKMKAQSGMSFDRMYVTESGVKGHEKLDGVMSKVKSSASDRNLKEVAQAAHPLVKTHLKVSREVMNKMSGNTSSGR</sequence>
<dbReference type="InterPro" id="IPR025419">
    <property type="entry name" value="DUF4142"/>
</dbReference>
<evidence type="ECO:0000313" key="4">
    <source>
        <dbReference type="Proteomes" id="UP000290407"/>
    </source>
</evidence>
<dbReference type="PANTHER" id="PTHR38593:SF1">
    <property type="entry name" value="BLR2558 PROTEIN"/>
    <property type="match status" value="1"/>
</dbReference>
<dbReference type="AlphaFoldDB" id="A0A4Q2UPZ9"/>